<accession>A0ABU0ZAX3</accession>
<feature type="transmembrane region" description="Helical" evidence="1">
    <location>
        <begin position="107"/>
        <end position="125"/>
    </location>
</feature>
<evidence type="ECO:0000313" key="4">
    <source>
        <dbReference type="Proteomes" id="UP001230908"/>
    </source>
</evidence>
<dbReference type="PANTHER" id="PTHR46832:SF1">
    <property type="entry name" value="5'-METHYLTHIOADENOSINE_S-ADENOSYLHOMOCYSTEINE NUCLEOSIDASE"/>
    <property type="match status" value="1"/>
</dbReference>
<keyword evidence="1" id="KW-0472">Membrane</keyword>
<dbReference type="InterPro" id="IPR035994">
    <property type="entry name" value="Nucleoside_phosphorylase_sf"/>
</dbReference>
<dbReference type="RefSeq" id="WP_308711488.1">
    <property type="nucleotide sequence ID" value="NZ_JAVHUY010000005.1"/>
</dbReference>
<evidence type="ECO:0000259" key="2">
    <source>
        <dbReference type="Pfam" id="PF01048"/>
    </source>
</evidence>
<dbReference type="Proteomes" id="UP001230908">
    <property type="component" value="Unassembled WGS sequence"/>
</dbReference>
<feature type="domain" description="Nucleoside phosphorylase" evidence="2">
    <location>
        <begin position="416"/>
        <end position="620"/>
    </location>
</feature>
<gene>
    <name evidence="3" type="ORF">RB614_06705</name>
</gene>
<dbReference type="InterPro" id="IPR000845">
    <property type="entry name" value="Nucleoside_phosphorylase_d"/>
</dbReference>
<evidence type="ECO:0000313" key="3">
    <source>
        <dbReference type="EMBL" id="MDQ7904212.1"/>
    </source>
</evidence>
<keyword evidence="4" id="KW-1185">Reference proteome</keyword>
<keyword evidence="1" id="KW-0812">Transmembrane</keyword>
<proteinExistence type="predicted"/>
<keyword evidence="1" id="KW-1133">Transmembrane helix</keyword>
<feature type="transmembrane region" description="Helical" evidence="1">
    <location>
        <begin position="270"/>
        <end position="290"/>
    </location>
</feature>
<feature type="transmembrane region" description="Helical" evidence="1">
    <location>
        <begin position="337"/>
        <end position="357"/>
    </location>
</feature>
<sequence length="633" mass="68319">MSDSPAPHDPSRPLDLQTCREAARSVRASPYWRQVRGVVRPREVSIHRSRPPLALLLYAAARDGRLVWRSADEFAVLEPPIARMRDWAGSDAGRTWLARLDRWWEQVVLAGAPLILVLLAVPVAVVPVVGLVGAGLLILLAVAVIAAQLTVGLLHQVLHFRASPGDSGRGFHWTVTLCHVAEPSHLDRLLRAALDRSKELAAAHVRPDIADGTHVVMCPERCITTAAAREATATAPSVVRADPDRSGVLVVRDGNDFQPPEPGAQRPISIIPLLLAVVAMSIAANALIVADAEKAACRSAQDCAERPANWLDAASWLLSRMVFQNRDLAAATSLAQWLGHLMPALGIVLVLCLGVAGRQRASYIRKRRELRYRHLRDTFAGSVRVLVLVVLDIEREAVIQAVAEAGGSGAQPDTAGGHAIFRLGRIEQVEVVLAQATQGTVTPAAMMLTANRLIERLRPDYVVLAGICFGLWSRELDGGDQQLGDVVVSEYVQNVDHRRVTTEHGVERILWRGERVQATGTLLAAFRAATHGWDGPRVHVGTVLSANVLADSAPFRARLRREFPEASAGEMELTGVYAAAADQRCAWIMAKGISDWGAGGLTDDTRRAAATAAAAFTVRALTYGALPAANRDR</sequence>
<protein>
    <recommendedName>
        <fullName evidence="2">Nucleoside phosphorylase domain-containing protein</fullName>
    </recommendedName>
</protein>
<evidence type="ECO:0000256" key="1">
    <source>
        <dbReference type="SAM" id="Phobius"/>
    </source>
</evidence>
<dbReference type="Pfam" id="PF01048">
    <property type="entry name" value="PNP_UDP_1"/>
    <property type="match status" value="1"/>
</dbReference>
<feature type="transmembrane region" description="Helical" evidence="1">
    <location>
        <begin position="131"/>
        <end position="154"/>
    </location>
</feature>
<dbReference type="SUPFAM" id="SSF53167">
    <property type="entry name" value="Purine and uridine phosphorylases"/>
    <property type="match status" value="1"/>
</dbReference>
<reference evidence="3 4" key="1">
    <citation type="submission" date="2023-08" db="EMBL/GenBank/DDBJ databases">
        <title>Phytohabitans sansha sp. nov., isolated from marine sediment.</title>
        <authorList>
            <person name="Zhao Y."/>
            <person name="Yi K."/>
        </authorList>
    </citation>
    <scope>NUCLEOTIDE SEQUENCE [LARGE SCALE GENOMIC DNA]</scope>
    <source>
        <strain evidence="3 4">ZYX-F-186</strain>
    </source>
</reference>
<name>A0ABU0ZAX3_9ACTN</name>
<dbReference type="PANTHER" id="PTHR46832">
    <property type="entry name" value="5'-METHYLTHIOADENOSINE/S-ADENOSYLHOMOCYSTEINE NUCLEOSIDASE"/>
    <property type="match status" value="1"/>
</dbReference>
<comment type="caution">
    <text evidence="3">The sequence shown here is derived from an EMBL/GenBank/DDBJ whole genome shotgun (WGS) entry which is preliminary data.</text>
</comment>
<organism evidence="3 4">
    <name type="scientific">Phytohabitans maris</name>
    <dbReference type="NCBI Taxonomy" id="3071409"/>
    <lineage>
        <taxon>Bacteria</taxon>
        <taxon>Bacillati</taxon>
        <taxon>Actinomycetota</taxon>
        <taxon>Actinomycetes</taxon>
        <taxon>Micromonosporales</taxon>
        <taxon>Micromonosporaceae</taxon>
    </lineage>
</organism>
<dbReference type="EMBL" id="JAVHUY010000005">
    <property type="protein sequence ID" value="MDQ7904212.1"/>
    <property type="molecule type" value="Genomic_DNA"/>
</dbReference>
<dbReference type="Gene3D" id="3.40.50.1580">
    <property type="entry name" value="Nucleoside phosphorylase domain"/>
    <property type="match status" value="1"/>
</dbReference>